<feature type="region of interest" description="Disordered" evidence="1">
    <location>
        <begin position="829"/>
        <end position="865"/>
    </location>
</feature>
<evidence type="ECO:0000313" key="4">
    <source>
        <dbReference type="Proteomes" id="UP001316803"/>
    </source>
</evidence>
<dbReference type="EMBL" id="JAKLMC020000015">
    <property type="protein sequence ID" value="KAK5952523.1"/>
    <property type="molecule type" value="Genomic_DNA"/>
</dbReference>
<organism evidence="3 4">
    <name type="scientific">Knufia fluminis</name>
    <dbReference type="NCBI Taxonomy" id="191047"/>
    <lineage>
        <taxon>Eukaryota</taxon>
        <taxon>Fungi</taxon>
        <taxon>Dikarya</taxon>
        <taxon>Ascomycota</taxon>
        <taxon>Pezizomycotina</taxon>
        <taxon>Eurotiomycetes</taxon>
        <taxon>Chaetothyriomycetidae</taxon>
        <taxon>Chaetothyriales</taxon>
        <taxon>Trichomeriaceae</taxon>
        <taxon>Knufia</taxon>
    </lineage>
</organism>
<feature type="domain" description="DUF8004" evidence="2">
    <location>
        <begin position="359"/>
        <end position="452"/>
    </location>
</feature>
<sequence length="865" mass="94889">MSKRLSSLFGHKKEKSEEGALGSPAYSRQDSVRVSPGASPVAGPGKLQKQRLTSTSELSLNTQDIPPLFPPPTFRETASGISNRPSSRPVSRAGTNEYAPPSRDSSRSRPQTPNLLTIPGQAASPAPHSPASPGPGNGARLAKKKSLLPGGKSDKHKFEDGESQQKAWIAGLKEHIPYDLAALLSGGRVSELWDPNGDVVVYLYPEASGRGPSFRVHSALFADSKGLNHLCVPTIDSSLQNMHLGGADNFGGPLGDATLGHNRDPSIPSIMPPTTQPKAVYLPLELDGDYSAPETTPHGDDLELVVLYRNFFAFLGGGALISTPRQVSLFSIFMGIASILRRLAYSNSDGATWGEVPDASFARYCDELRLADVRTSREKTIEAIVLGENMRYWPLYNEGFVHAAGRLEDVKSIKSPKFAKISPITVNRLERAALDVETRLALLHTRLDDFDFPSIFSGIANSQTATEAKLVRFKAWRLAFIDMRKFVLGIYKKRYGAWPPKAKSKKNNFAESGLNRLLVREVYADMCNLYDMLVNPREMTTRTVDLQPMVEEKGTNETIQHALRSMESEFDRSTPPVIPPIPFDTPLIPSRDQSFKGGDTFALTNGASKLKPNEINELLLGSYNREYIKPSSFVQDFMAYERRLNAGATLDQIVDNRCGQWLFIYVVLQSLPMTAMDARGINFTEGCEFFLFSSPRGGKPWMREDTLTNKAWYNVKSAGQTISLSADMLDHQPEGVYRRSHCWVMANEWLAAAGMLPEASLTYSNDSYQGQFSTQASPLEQGASSPQHLTPAQSPLMRPMTPTGPGGSIQSPLAKSSSYSNLQVNLEQVAAPQKAPRPASQYNPGITFDSILGAAAQKPEKKKKK</sequence>
<dbReference type="InterPro" id="IPR058317">
    <property type="entry name" value="DUF8004"/>
</dbReference>
<feature type="compositionally biased region" description="Polar residues" evidence="1">
    <location>
        <begin position="50"/>
        <end position="64"/>
    </location>
</feature>
<dbReference type="PANTHER" id="PTHR39601:SF2">
    <property type="entry name" value="CHORIOGENIN HMINOR"/>
    <property type="match status" value="1"/>
</dbReference>
<reference evidence="3 4" key="1">
    <citation type="submission" date="2022-12" db="EMBL/GenBank/DDBJ databases">
        <title>Genomic features and morphological characterization of a novel Knufia sp. strain isolated from spacecraft assembly facility.</title>
        <authorList>
            <person name="Teixeira M."/>
            <person name="Chander A.M."/>
            <person name="Stajich J.E."/>
            <person name="Venkateswaran K."/>
        </authorList>
    </citation>
    <scope>NUCLEOTIDE SEQUENCE [LARGE SCALE GENOMIC DNA]</scope>
    <source>
        <strain evidence="3 4">FJI-L2-BK-P2</strain>
    </source>
</reference>
<comment type="caution">
    <text evidence="3">The sequence shown here is derived from an EMBL/GenBank/DDBJ whole genome shotgun (WGS) entry which is preliminary data.</text>
</comment>
<evidence type="ECO:0000259" key="2">
    <source>
        <dbReference type="Pfam" id="PF26013"/>
    </source>
</evidence>
<feature type="compositionally biased region" description="Polar residues" evidence="1">
    <location>
        <begin position="808"/>
        <end position="817"/>
    </location>
</feature>
<proteinExistence type="predicted"/>
<evidence type="ECO:0000256" key="1">
    <source>
        <dbReference type="SAM" id="MobiDB-lite"/>
    </source>
</evidence>
<name>A0AAN8EJ09_9EURO</name>
<protein>
    <recommendedName>
        <fullName evidence="2">DUF8004 domain-containing protein</fullName>
    </recommendedName>
</protein>
<feature type="compositionally biased region" description="Polar residues" evidence="1">
    <location>
        <begin position="775"/>
        <end position="793"/>
    </location>
</feature>
<dbReference type="Pfam" id="PF26013">
    <property type="entry name" value="DUF8004"/>
    <property type="match status" value="1"/>
</dbReference>
<dbReference type="PANTHER" id="PTHR39601">
    <property type="entry name" value="CHORIOGENIN HMINOR"/>
    <property type="match status" value="1"/>
</dbReference>
<gene>
    <name evidence="3" type="ORF">OHC33_006567</name>
</gene>
<feature type="region of interest" description="Disordered" evidence="1">
    <location>
        <begin position="1"/>
        <end position="162"/>
    </location>
</feature>
<accession>A0AAN8EJ09</accession>
<keyword evidence="4" id="KW-1185">Reference proteome</keyword>
<feature type="region of interest" description="Disordered" evidence="1">
    <location>
        <begin position="775"/>
        <end position="817"/>
    </location>
</feature>
<feature type="compositionally biased region" description="Polar residues" evidence="1">
    <location>
        <begin position="79"/>
        <end position="89"/>
    </location>
</feature>
<dbReference type="AlphaFoldDB" id="A0AAN8EJ09"/>
<evidence type="ECO:0000313" key="3">
    <source>
        <dbReference type="EMBL" id="KAK5952523.1"/>
    </source>
</evidence>
<dbReference type="Proteomes" id="UP001316803">
    <property type="component" value="Unassembled WGS sequence"/>
</dbReference>